<dbReference type="Pfam" id="PF11013">
    <property type="entry name" value="DUF2851"/>
    <property type="match status" value="1"/>
</dbReference>
<organism evidence="1 2">
    <name type="scientific">Alistipes onderdonkii</name>
    <dbReference type="NCBI Taxonomy" id="328813"/>
    <lineage>
        <taxon>Bacteria</taxon>
        <taxon>Pseudomonadati</taxon>
        <taxon>Bacteroidota</taxon>
        <taxon>Bacteroidia</taxon>
        <taxon>Bacteroidales</taxon>
        <taxon>Rikenellaceae</taxon>
        <taxon>Alistipes</taxon>
    </lineage>
</organism>
<proteinExistence type="predicted"/>
<dbReference type="Proteomes" id="UP000323119">
    <property type="component" value="Unassembled WGS sequence"/>
</dbReference>
<dbReference type="AlphaFoldDB" id="A0A9P4DPP2"/>
<accession>A0A9P4DPP2</accession>
<name>A0A9P4DPP2_9BACT</name>
<dbReference type="GeneID" id="59807299"/>
<dbReference type="EMBL" id="VVUY01000003">
    <property type="protein sequence ID" value="KAA2563192.1"/>
    <property type="molecule type" value="Genomic_DNA"/>
</dbReference>
<gene>
    <name evidence="1" type="ORF">F2S36_05235</name>
</gene>
<comment type="caution">
    <text evidence="1">The sequence shown here is derived from an EMBL/GenBank/DDBJ whole genome shotgun (WGS) entry which is preliminary data.</text>
</comment>
<evidence type="ECO:0000313" key="2">
    <source>
        <dbReference type="Proteomes" id="UP000323119"/>
    </source>
</evidence>
<dbReference type="InterPro" id="IPR021272">
    <property type="entry name" value="DUF2851"/>
</dbReference>
<reference evidence="1 2" key="1">
    <citation type="journal article" date="2019" name="Nat. Med.">
        <title>A library of human gut bacterial isolates paired with longitudinal multiomics data enables mechanistic microbiome research.</title>
        <authorList>
            <person name="Poyet M."/>
            <person name="Groussin M."/>
            <person name="Gibbons S.M."/>
            <person name="Avila-Pacheco J."/>
            <person name="Jiang X."/>
            <person name="Kearney S.M."/>
            <person name="Perrotta A.R."/>
            <person name="Berdy B."/>
            <person name="Zhao S."/>
            <person name="Lieberman T.D."/>
            <person name="Swanson P.K."/>
            <person name="Smith M."/>
            <person name="Roesemann S."/>
            <person name="Alexander J.E."/>
            <person name="Rich S.A."/>
            <person name="Livny J."/>
            <person name="Vlamakis H."/>
            <person name="Clish C."/>
            <person name="Bullock K."/>
            <person name="Deik A."/>
            <person name="Scott J."/>
            <person name="Pierce K.A."/>
            <person name="Xavier R.J."/>
            <person name="Alm E.J."/>
        </authorList>
    </citation>
    <scope>NUCLEOTIDE SEQUENCE [LARGE SCALE GENOMIC DNA]</scope>
    <source>
        <strain evidence="1 2">BIOML-A204</strain>
    </source>
</reference>
<dbReference type="RefSeq" id="WP_055204342.1">
    <property type="nucleotide sequence ID" value="NZ_DAWDUM010000002.1"/>
</dbReference>
<sequence length="318" mass="36348">MGAEQEHRMLNRLQAGAGTYACGGYLAGLGSLQRSEICTALLFSRLERKMRMVDALREEASENWNQTFYLLYFRTLGDRRNQEAYLSLARRVPYKVVLRERLAPRAVEAMFFGASGLLTLYPHDAYTLDLARDFEYLAAKYDIEPLEAGVWELDEVRPANHPVLRLAQAAEFFIQDEFVMERAMSCRTEEDIRRLFCIEASAYWRTHHIPGIASDEHPKRLGAFKANIIGINLVSVLQFAYGSVTGRETLRDSALTLLERLPAEDNRYMRNWRNTGVSIRNAFESQALLQLATEYCPAKRCTECPVGRRILQSISSTE</sequence>
<evidence type="ECO:0000313" key="1">
    <source>
        <dbReference type="EMBL" id="KAA2563192.1"/>
    </source>
</evidence>
<protein>
    <submittedName>
        <fullName evidence="1">DUF2851 family protein</fullName>
    </submittedName>
</protein>